<evidence type="ECO:0000313" key="1">
    <source>
        <dbReference type="EMBL" id="MCW4128278.1"/>
    </source>
</evidence>
<gene>
    <name evidence="1" type="ORF">ONT16_08425</name>
</gene>
<dbReference type="AlphaFoldDB" id="A0AAP3BC43"/>
<sequence>MKLYIPTTSLNFNNILSTESISPKGFYASRGFGYSRWFSIPENNLDGAILLYESPAVLVRPKSDLEDHPLLIEIETDEDFPVVKEGIRYSKHSIYLNPWNTRFIFQSEKDKTVAYSLSDSSLETKMLRLYNSKVIVSPVQGSFPTLEGVSIDFAMEDSCVEQDRQINKIKGLLYGYYIGACLSSSKDDVDQLNILKEIQNIFAAVVSSVEKIPSNIQMERLEHLFTYYVKKEPLYQELLVEIGSVEKINHVLAILQKYGIKVTMFDWRKIIRDLQYDSDGPSYAISWVKSEISNLRKKMASYNILLSPDAEEIITSNGKISKVSSIVNNEENQLYISWVNNVLINFNGKVSSASAELADAITKSAIDTLGDKWANSSIRTFLNQLRRHVRGEEFTQPWDNGVLSSIAAVISKGDDWESLLSFMQSKRMTDYRIAFSFYGMLNGFANLTRDFTDILLNQKSIYVAEIYREFYGQLHGITIDINKMSNIEVPKVKHEEFIKKHHEKLVSTPKEYDGDNVLREQQCKEIWEFFNNSPAVPKSGNKKEKLKEGLHLCLKRYAGEICLSQFIMDLNDFDEYGWKKSNKPWKSMQERFCPDFKDKVGGKKKNKIIKSPSPSLFDIAKDKDRNATSADKDIIASIENSPNDGTVIKRTILHDEDLDIFISKLDYLSDYQKRQIAFAVKRVIIQHSHDGRQSLETSYEDIISHIKRYCLAKSKKTGTYFCLRGDNLEDVEAVNKVCEELMKRYANK</sequence>
<dbReference type="EMBL" id="JAPDVK010000002">
    <property type="protein sequence ID" value="MCW4128278.1"/>
    <property type="molecule type" value="Genomic_DNA"/>
</dbReference>
<dbReference type="RefSeq" id="WP_264966083.1">
    <property type="nucleotide sequence ID" value="NZ_JAPDVK010000002.1"/>
</dbReference>
<organism evidence="1 2">
    <name type="scientific">Segatella copri</name>
    <dbReference type="NCBI Taxonomy" id="165179"/>
    <lineage>
        <taxon>Bacteria</taxon>
        <taxon>Pseudomonadati</taxon>
        <taxon>Bacteroidota</taxon>
        <taxon>Bacteroidia</taxon>
        <taxon>Bacteroidales</taxon>
        <taxon>Prevotellaceae</taxon>
        <taxon>Segatella</taxon>
    </lineage>
</organism>
<dbReference type="Proteomes" id="UP001209344">
    <property type="component" value="Unassembled WGS sequence"/>
</dbReference>
<reference evidence="1" key="1">
    <citation type="submission" date="2022-11" db="EMBL/GenBank/DDBJ databases">
        <title>Genomic repertoires linked with pathogenic potency of arthritogenic Prevotella copri isolated from the gut of rheumatoid arthritis patients.</title>
        <authorList>
            <person name="Nii T."/>
            <person name="Maeda Y."/>
            <person name="Motooka D."/>
            <person name="Naito M."/>
            <person name="Matsumoto Y."/>
            <person name="Ogawa T."/>
            <person name="Oguro-Igashira E."/>
            <person name="Kishikawa T."/>
            <person name="Yamashita M."/>
            <person name="Koizumi S."/>
            <person name="Kurakawa T."/>
            <person name="Okumura R."/>
            <person name="Kayama H."/>
            <person name="Murakami M."/>
            <person name="Sakaguchi T."/>
            <person name="Das B."/>
            <person name="Nakamura S."/>
            <person name="Okada Y."/>
            <person name="Kumanogoh A."/>
            <person name="Takeda K."/>
        </authorList>
    </citation>
    <scope>NUCLEOTIDE SEQUENCE</scope>
    <source>
        <strain evidence="1">F3-75</strain>
    </source>
</reference>
<accession>A0AAP3BC43</accession>
<proteinExistence type="predicted"/>
<protein>
    <submittedName>
        <fullName evidence="1">Uncharacterized protein</fullName>
    </submittedName>
</protein>
<name>A0AAP3BC43_9BACT</name>
<comment type="caution">
    <text evidence="1">The sequence shown here is derived from an EMBL/GenBank/DDBJ whole genome shotgun (WGS) entry which is preliminary data.</text>
</comment>
<evidence type="ECO:0000313" key="2">
    <source>
        <dbReference type="Proteomes" id="UP001209344"/>
    </source>
</evidence>